<organism evidence="2 3">
    <name type="scientific">Candidatus Yanofskybacteria bacterium GW2011_GWB1_45_11</name>
    <dbReference type="NCBI Taxonomy" id="1619026"/>
    <lineage>
        <taxon>Bacteria</taxon>
        <taxon>Candidatus Yanofskyibacteriota</taxon>
    </lineage>
</organism>
<proteinExistence type="predicted"/>
<sequence>RESEPESRFSGPVGSDFSLCRSCAGNARFMARRFTLSPSAPIRISKSDRPGGQSHLTSAPAVRRASRGRGTPVLVSGIHRIKARPRLNWAASPTMLVGHSSDHASSGPWRTRTHSLLRFLLGTGRTRGRFL</sequence>
<dbReference type="Proteomes" id="UP000034368">
    <property type="component" value="Unassembled WGS sequence"/>
</dbReference>
<reference evidence="2 3" key="1">
    <citation type="journal article" date="2015" name="Nature">
        <title>rRNA introns, odd ribosomes, and small enigmatic genomes across a large radiation of phyla.</title>
        <authorList>
            <person name="Brown C.T."/>
            <person name="Hug L.A."/>
            <person name="Thomas B.C."/>
            <person name="Sharon I."/>
            <person name="Castelle C.J."/>
            <person name="Singh A."/>
            <person name="Wilkins M.J."/>
            <person name="Williams K.H."/>
            <person name="Banfield J.F."/>
        </authorList>
    </citation>
    <scope>NUCLEOTIDE SEQUENCE [LARGE SCALE GENOMIC DNA]</scope>
</reference>
<name>A0A0G1P0R1_9BACT</name>
<evidence type="ECO:0000256" key="1">
    <source>
        <dbReference type="SAM" id="MobiDB-lite"/>
    </source>
</evidence>
<feature type="region of interest" description="Disordered" evidence="1">
    <location>
        <begin position="40"/>
        <end position="71"/>
    </location>
</feature>
<accession>A0A0G1P0R1</accession>
<feature type="non-terminal residue" evidence="2">
    <location>
        <position position="1"/>
    </location>
</feature>
<dbReference type="AlphaFoldDB" id="A0A0G1P0R1"/>
<evidence type="ECO:0000313" key="2">
    <source>
        <dbReference type="EMBL" id="KKT89954.1"/>
    </source>
</evidence>
<comment type="caution">
    <text evidence="2">The sequence shown here is derived from an EMBL/GenBank/DDBJ whole genome shotgun (WGS) entry which is preliminary data.</text>
</comment>
<protein>
    <submittedName>
        <fullName evidence="2">Uncharacterized protein</fullName>
    </submittedName>
</protein>
<gene>
    <name evidence="2" type="ORF">UW90_C0010G0001</name>
</gene>
<dbReference type="EMBL" id="LCKD01000010">
    <property type="protein sequence ID" value="KKT89954.1"/>
    <property type="molecule type" value="Genomic_DNA"/>
</dbReference>
<evidence type="ECO:0000313" key="3">
    <source>
        <dbReference type="Proteomes" id="UP000034368"/>
    </source>
</evidence>